<evidence type="ECO:0000256" key="2">
    <source>
        <dbReference type="ARBA" id="ARBA00008034"/>
    </source>
</evidence>
<dbReference type="InterPro" id="IPR001626">
    <property type="entry name" value="ABC_TroCD"/>
</dbReference>
<dbReference type="GO" id="GO:0043190">
    <property type="term" value="C:ATP-binding cassette (ABC) transporter complex"/>
    <property type="evidence" value="ECO:0007669"/>
    <property type="project" value="InterPro"/>
</dbReference>
<dbReference type="GO" id="GO:0055085">
    <property type="term" value="P:transmembrane transport"/>
    <property type="evidence" value="ECO:0007669"/>
    <property type="project" value="InterPro"/>
</dbReference>
<evidence type="ECO:0000256" key="6">
    <source>
        <dbReference type="RuleBase" id="RU003943"/>
    </source>
</evidence>
<feature type="transmembrane region" description="Helical" evidence="7">
    <location>
        <begin position="215"/>
        <end position="236"/>
    </location>
</feature>
<comment type="subcellular location">
    <subcellularLocation>
        <location evidence="6">Cell membrane</location>
        <topology evidence="6">Multi-pass membrane protein</topology>
    </subcellularLocation>
    <subcellularLocation>
        <location evidence="1">Membrane</location>
        <topology evidence="1">Multi-pass membrane protein</topology>
    </subcellularLocation>
</comment>
<dbReference type="GO" id="GO:0010043">
    <property type="term" value="P:response to zinc ion"/>
    <property type="evidence" value="ECO:0007669"/>
    <property type="project" value="TreeGrafter"/>
</dbReference>
<name>A0A095Y9T5_9FIRM</name>
<feature type="transmembrane region" description="Helical" evidence="7">
    <location>
        <begin position="128"/>
        <end position="152"/>
    </location>
</feature>
<feature type="transmembrane region" description="Helical" evidence="7">
    <location>
        <begin position="189"/>
        <end position="208"/>
    </location>
</feature>
<dbReference type="SUPFAM" id="SSF81345">
    <property type="entry name" value="ABC transporter involved in vitamin B12 uptake, BtuC"/>
    <property type="match status" value="1"/>
</dbReference>
<dbReference type="OrthoDB" id="9798540at2"/>
<accession>A0A095Y9T5</accession>
<evidence type="ECO:0000313" key="8">
    <source>
        <dbReference type="EMBL" id="KGF03342.1"/>
    </source>
</evidence>
<comment type="similarity">
    <text evidence="2 6">Belongs to the ABC-3 integral membrane protein family.</text>
</comment>
<dbReference type="eggNOG" id="COG1108">
    <property type="taxonomic scope" value="Bacteria"/>
</dbReference>
<keyword evidence="5 7" id="KW-0472">Membrane</keyword>
<dbReference type="PANTHER" id="PTHR30477">
    <property type="entry name" value="ABC-TRANSPORTER METAL-BINDING PROTEIN"/>
    <property type="match status" value="1"/>
</dbReference>
<protein>
    <submittedName>
        <fullName evidence="8">Zinc ABC transporter permease</fullName>
    </submittedName>
</protein>
<dbReference type="Proteomes" id="UP000029579">
    <property type="component" value="Unassembled WGS sequence"/>
</dbReference>
<evidence type="ECO:0000313" key="9">
    <source>
        <dbReference type="Proteomes" id="UP000029579"/>
    </source>
</evidence>
<reference evidence="8 9" key="1">
    <citation type="submission" date="2014-07" db="EMBL/GenBank/DDBJ databases">
        <authorList>
            <person name="McCorrison J."/>
            <person name="Sanka R."/>
            <person name="Torralba M."/>
            <person name="Gillis M."/>
            <person name="Haft D.H."/>
            <person name="Methe B."/>
            <person name="Sutton G."/>
            <person name="Nelson K.E."/>
        </authorList>
    </citation>
    <scope>NUCLEOTIDE SEQUENCE [LARGE SCALE GENOMIC DNA]</scope>
    <source>
        <strain evidence="8 9">S7-1-13</strain>
    </source>
</reference>
<organism evidence="8 9">
    <name type="scientific">Anaerococcus lactolyticus S7-1-13</name>
    <dbReference type="NCBI Taxonomy" id="1284686"/>
    <lineage>
        <taxon>Bacteria</taxon>
        <taxon>Bacillati</taxon>
        <taxon>Bacillota</taxon>
        <taxon>Tissierellia</taxon>
        <taxon>Tissierellales</taxon>
        <taxon>Peptoniphilaceae</taxon>
        <taxon>Anaerococcus</taxon>
    </lineage>
</organism>
<dbReference type="InterPro" id="IPR037294">
    <property type="entry name" value="ABC_BtuC-like"/>
</dbReference>
<evidence type="ECO:0000256" key="1">
    <source>
        <dbReference type="ARBA" id="ARBA00004141"/>
    </source>
</evidence>
<comment type="caution">
    <text evidence="8">The sequence shown here is derived from an EMBL/GenBank/DDBJ whole genome shotgun (WGS) entry which is preliminary data.</text>
</comment>
<dbReference type="RefSeq" id="WP_037328508.1">
    <property type="nucleotide sequence ID" value="NZ_JRMW01000040.1"/>
</dbReference>
<feature type="transmembrane region" description="Helical" evidence="7">
    <location>
        <begin position="6"/>
        <end position="29"/>
    </location>
</feature>
<feature type="transmembrane region" description="Helical" evidence="7">
    <location>
        <begin position="88"/>
        <end position="108"/>
    </location>
</feature>
<evidence type="ECO:0000256" key="4">
    <source>
        <dbReference type="ARBA" id="ARBA00022989"/>
    </source>
</evidence>
<evidence type="ECO:0000256" key="7">
    <source>
        <dbReference type="SAM" id="Phobius"/>
    </source>
</evidence>
<dbReference type="PANTHER" id="PTHR30477:SF0">
    <property type="entry name" value="METAL TRANSPORT SYSTEM MEMBRANE PROTEIN TM_0125-RELATED"/>
    <property type="match status" value="1"/>
</dbReference>
<dbReference type="Pfam" id="PF00950">
    <property type="entry name" value="ABC-3"/>
    <property type="match status" value="1"/>
</dbReference>
<feature type="transmembrane region" description="Helical" evidence="7">
    <location>
        <begin position="60"/>
        <end position="76"/>
    </location>
</feature>
<keyword evidence="3 6" id="KW-0812">Transmembrane</keyword>
<keyword evidence="6" id="KW-0813">Transport</keyword>
<dbReference type="AlphaFoldDB" id="A0A095Y9T5"/>
<feature type="transmembrane region" description="Helical" evidence="7">
    <location>
        <begin position="164"/>
        <end position="183"/>
    </location>
</feature>
<dbReference type="EMBL" id="JRMW01000040">
    <property type="protein sequence ID" value="KGF03342.1"/>
    <property type="molecule type" value="Genomic_DNA"/>
</dbReference>
<sequence length="271" mass="29230">MLSYDFMQRALAVGVMLAVIIPMIGLVMINRKTSMIGDALSHSSLAGIAMGLIFAINPMWTSLVFCVLGAFAIDIIRKRFKDFGDMATAIIMSFGIGLAAILSDFSPGGKSFESYLFGSITTVSREDVILVGIIFALVVTMSLYFYNALLFISINPIMARLAGVKVGMVNGVFTFLTAITIAISAKIVGALMITSLMVIPVATALLMSDSYKKTYLISLIFSVIFMISGITISFYYGLKPGGAIVMIAIGTLVIVAIFKKIREKIKKMTSK</sequence>
<gene>
    <name evidence="8" type="ORF">HMPREF1630_07830</name>
</gene>
<feature type="transmembrane region" description="Helical" evidence="7">
    <location>
        <begin position="242"/>
        <end position="261"/>
    </location>
</feature>
<evidence type="ECO:0000256" key="3">
    <source>
        <dbReference type="ARBA" id="ARBA00022692"/>
    </source>
</evidence>
<proteinExistence type="inferred from homology"/>
<keyword evidence="4 7" id="KW-1133">Transmembrane helix</keyword>
<evidence type="ECO:0000256" key="5">
    <source>
        <dbReference type="ARBA" id="ARBA00023136"/>
    </source>
</evidence>
<dbReference type="Gene3D" id="1.10.3470.10">
    <property type="entry name" value="ABC transporter involved in vitamin B12 uptake, BtuC"/>
    <property type="match status" value="1"/>
</dbReference>